<feature type="domain" description="5'-3' exonuclease" evidence="4">
    <location>
        <begin position="1"/>
        <end position="193"/>
    </location>
</feature>
<proteinExistence type="predicted"/>
<dbReference type="InterPro" id="IPR036279">
    <property type="entry name" value="5-3_exonuclease_C_sf"/>
</dbReference>
<feature type="non-terminal residue" evidence="5">
    <location>
        <position position="1"/>
    </location>
</feature>
<gene>
    <name evidence="5" type="ORF">S06H3_57207</name>
</gene>
<organism evidence="5">
    <name type="scientific">marine sediment metagenome</name>
    <dbReference type="NCBI Taxonomy" id="412755"/>
    <lineage>
        <taxon>unclassified sequences</taxon>
        <taxon>metagenomes</taxon>
        <taxon>ecological metagenomes</taxon>
    </lineage>
</organism>
<dbReference type="Gene3D" id="1.10.150.20">
    <property type="entry name" value="5' to 3' exonuclease, C-terminal subdomain"/>
    <property type="match status" value="1"/>
</dbReference>
<dbReference type="InterPro" id="IPR038969">
    <property type="entry name" value="FEN"/>
</dbReference>
<keyword evidence="1" id="KW-0540">Nuclease</keyword>
<dbReference type="GO" id="GO:0017108">
    <property type="term" value="F:5'-flap endonuclease activity"/>
    <property type="evidence" value="ECO:0007669"/>
    <property type="project" value="InterPro"/>
</dbReference>
<dbReference type="InterPro" id="IPR020045">
    <property type="entry name" value="DNA_polI_H3TH"/>
</dbReference>
<comment type="caution">
    <text evidence="5">The sequence shown here is derived from an EMBL/GenBank/DDBJ whole genome shotgun (WGS) entry which is preliminary data.</text>
</comment>
<dbReference type="InterPro" id="IPR020046">
    <property type="entry name" value="5-3_exonucl_a-hlix_arch_N"/>
</dbReference>
<dbReference type="SUPFAM" id="SSF88723">
    <property type="entry name" value="PIN domain-like"/>
    <property type="match status" value="1"/>
</dbReference>
<feature type="non-terminal residue" evidence="5">
    <location>
        <position position="224"/>
    </location>
</feature>
<dbReference type="SMART" id="SM00279">
    <property type="entry name" value="HhH2"/>
    <property type="match status" value="1"/>
</dbReference>
<dbReference type="CDD" id="cd09859">
    <property type="entry name" value="PIN_53EXO"/>
    <property type="match status" value="1"/>
</dbReference>
<dbReference type="AlphaFoldDB" id="X1QSR6"/>
<keyword evidence="2" id="KW-0378">Hydrolase</keyword>
<dbReference type="GO" id="GO:0008409">
    <property type="term" value="F:5'-3' exonuclease activity"/>
    <property type="evidence" value="ECO:0007669"/>
    <property type="project" value="InterPro"/>
</dbReference>
<dbReference type="EMBL" id="BARV01036895">
    <property type="protein sequence ID" value="GAI57851.1"/>
    <property type="molecule type" value="Genomic_DNA"/>
</dbReference>
<dbReference type="InterPro" id="IPR002421">
    <property type="entry name" value="5-3_exonuclease"/>
</dbReference>
<dbReference type="FunFam" id="1.10.150.20:FF:000003">
    <property type="entry name" value="DNA polymerase I"/>
    <property type="match status" value="1"/>
</dbReference>
<dbReference type="CDD" id="cd09898">
    <property type="entry name" value="H3TH_53EXO"/>
    <property type="match status" value="1"/>
</dbReference>
<dbReference type="Pfam" id="PF02739">
    <property type="entry name" value="5_3_exonuc_N"/>
    <property type="match status" value="1"/>
</dbReference>
<protein>
    <recommendedName>
        <fullName evidence="4">5'-3' exonuclease domain-containing protein</fullName>
    </recommendedName>
</protein>
<evidence type="ECO:0000313" key="5">
    <source>
        <dbReference type="EMBL" id="GAI57851.1"/>
    </source>
</evidence>
<evidence type="ECO:0000259" key="4">
    <source>
        <dbReference type="SMART" id="SM00475"/>
    </source>
</evidence>
<dbReference type="PANTHER" id="PTHR42646">
    <property type="entry name" value="FLAP ENDONUCLEASE XNI"/>
    <property type="match status" value="1"/>
</dbReference>
<dbReference type="GO" id="GO:0003677">
    <property type="term" value="F:DNA binding"/>
    <property type="evidence" value="ECO:0007669"/>
    <property type="project" value="UniProtKB-KW"/>
</dbReference>
<evidence type="ECO:0000256" key="2">
    <source>
        <dbReference type="ARBA" id="ARBA00022801"/>
    </source>
</evidence>
<keyword evidence="3" id="KW-0238">DNA-binding</keyword>
<dbReference type="Gene3D" id="3.40.50.1010">
    <property type="entry name" value="5'-nuclease"/>
    <property type="match status" value="1"/>
</dbReference>
<dbReference type="PANTHER" id="PTHR42646:SF2">
    <property type="entry name" value="5'-3' EXONUCLEASE FAMILY PROTEIN"/>
    <property type="match status" value="1"/>
</dbReference>
<reference evidence="5" key="1">
    <citation type="journal article" date="2014" name="Front. Microbiol.">
        <title>High frequency of phylogenetically diverse reductive dehalogenase-homologous genes in deep subseafloor sedimentary metagenomes.</title>
        <authorList>
            <person name="Kawai M."/>
            <person name="Futagami T."/>
            <person name="Toyoda A."/>
            <person name="Takaki Y."/>
            <person name="Nishi S."/>
            <person name="Hori S."/>
            <person name="Arai W."/>
            <person name="Tsubouchi T."/>
            <person name="Morono Y."/>
            <person name="Uchiyama I."/>
            <person name="Ito T."/>
            <person name="Fujiyama A."/>
            <person name="Inagaki F."/>
            <person name="Takami H."/>
        </authorList>
    </citation>
    <scope>NUCLEOTIDE SEQUENCE</scope>
    <source>
        <strain evidence="5">Expedition CK06-06</strain>
    </source>
</reference>
<dbReference type="SMART" id="SM00475">
    <property type="entry name" value="53EXOc"/>
    <property type="match status" value="1"/>
</dbReference>
<dbReference type="Pfam" id="PF01367">
    <property type="entry name" value="5_3_exonuc"/>
    <property type="match status" value="1"/>
</dbReference>
<dbReference type="InterPro" id="IPR029060">
    <property type="entry name" value="PIN-like_dom_sf"/>
</dbReference>
<name>X1QSR6_9ZZZZ</name>
<dbReference type="SUPFAM" id="SSF47807">
    <property type="entry name" value="5' to 3' exonuclease, C-terminal subdomain"/>
    <property type="match status" value="1"/>
</dbReference>
<dbReference type="GO" id="GO:0033567">
    <property type="term" value="P:DNA replication, Okazaki fragment processing"/>
    <property type="evidence" value="ECO:0007669"/>
    <property type="project" value="InterPro"/>
</dbReference>
<dbReference type="InterPro" id="IPR008918">
    <property type="entry name" value="HhH2"/>
</dbReference>
<evidence type="ECO:0000256" key="3">
    <source>
        <dbReference type="ARBA" id="ARBA00023125"/>
    </source>
</evidence>
<accession>X1QSR6</accession>
<evidence type="ECO:0000256" key="1">
    <source>
        <dbReference type="ARBA" id="ARBA00022722"/>
    </source>
</evidence>
<sequence>FEEYKAQRPKAPEELKSQIKRVHQLVDAFRIPIFEIDGFEADDVLGTLGKQASEQGSETIIVTGDNDVLQLVLPEIKALMPRRTLSDTVLYDEEAVKQKYGIRPEQITDFKALVGDVSDNIPGVPGIGEKTATKLIRQFGSLEGIYDNIGNVMPSKLRAMLREYQSQAFQSKELVTIVKDVPVNLNLEACQVSTYDRSEVVELFRELEFINLLPRLPQEIWEGQ</sequence>